<dbReference type="AlphaFoldDB" id="A0A426U5J6"/>
<gene>
    <name evidence="1" type="ORF">EI684_05290</name>
</gene>
<reference evidence="1 2" key="1">
    <citation type="submission" date="2018-12" db="EMBL/GenBank/DDBJ databases">
        <title>Genome Sequence of Candidatus Viridilinea halotolerans isolated from saline sulfide-rich spring.</title>
        <authorList>
            <person name="Grouzdev D.S."/>
            <person name="Burganskaya E.I."/>
            <person name="Krutkina M.S."/>
            <person name="Sukhacheva M.V."/>
            <person name="Gorlenko V.M."/>
        </authorList>
    </citation>
    <scope>NUCLEOTIDE SEQUENCE [LARGE SCALE GENOMIC DNA]</scope>
    <source>
        <strain evidence="1">Chok-6</strain>
    </source>
</reference>
<proteinExistence type="predicted"/>
<name>A0A426U5J6_9CHLR</name>
<sequence>MMRESTIYSPIHCIKPFRKAELRGWGKTSYTTVKNTLPFIIFIPTVEWQRERCAVAVAGGEGFDFTRCNTLGLGLGMPGIHQFLQAASAYAYPFRLNLSLQKQLCPPPAQYPWGSW</sequence>
<protein>
    <submittedName>
        <fullName evidence="1">Uncharacterized protein</fullName>
    </submittedName>
</protein>
<organism evidence="1 2">
    <name type="scientific">Candidatus Viridilinea halotolerans</name>
    <dbReference type="NCBI Taxonomy" id="2491704"/>
    <lineage>
        <taxon>Bacteria</taxon>
        <taxon>Bacillati</taxon>
        <taxon>Chloroflexota</taxon>
        <taxon>Chloroflexia</taxon>
        <taxon>Chloroflexales</taxon>
        <taxon>Chloroflexineae</taxon>
        <taxon>Oscillochloridaceae</taxon>
        <taxon>Candidatus Viridilinea</taxon>
    </lineage>
</organism>
<comment type="caution">
    <text evidence="1">The sequence shown here is derived from an EMBL/GenBank/DDBJ whole genome shotgun (WGS) entry which is preliminary data.</text>
</comment>
<dbReference type="Proteomes" id="UP000280307">
    <property type="component" value="Unassembled WGS sequence"/>
</dbReference>
<accession>A0A426U5J6</accession>
<dbReference type="EMBL" id="RSAS01000204">
    <property type="protein sequence ID" value="RRR75220.1"/>
    <property type="molecule type" value="Genomic_DNA"/>
</dbReference>
<evidence type="ECO:0000313" key="2">
    <source>
        <dbReference type="Proteomes" id="UP000280307"/>
    </source>
</evidence>
<evidence type="ECO:0000313" key="1">
    <source>
        <dbReference type="EMBL" id="RRR75220.1"/>
    </source>
</evidence>